<proteinExistence type="inferred from homology"/>
<dbReference type="EC" id="4.2.1.96" evidence="4"/>
<dbReference type="EMBL" id="BIXY01000043">
    <property type="protein sequence ID" value="GCF09462.1"/>
    <property type="molecule type" value="Genomic_DNA"/>
</dbReference>
<dbReference type="CDD" id="cd00488">
    <property type="entry name" value="PCD_DCoH"/>
    <property type="match status" value="1"/>
</dbReference>
<dbReference type="GO" id="GO:0008124">
    <property type="term" value="F:4-alpha-hydroxytetrahydrobiopterin dehydratase activity"/>
    <property type="evidence" value="ECO:0007669"/>
    <property type="project" value="UniProtKB-UniRule"/>
</dbReference>
<dbReference type="Gene3D" id="3.30.1360.20">
    <property type="entry name" value="Transcriptional coactivator/pterin dehydratase"/>
    <property type="match status" value="1"/>
</dbReference>
<evidence type="ECO:0000256" key="1">
    <source>
        <dbReference type="ARBA" id="ARBA00001554"/>
    </source>
</evidence>
<evidence type="ECO:0000256" key="2">
    <source>
        <dbReference type="ARBA" id="ARBA00006472"/>
    </source>
</evidence>
<evidence type="ECO:0000256" key="4">
    <source>
        <dbReference type="HAMAP-Rule" id="MF_00434"/>
    </source>
</evidence>
<dbReference type="InterPro" id="IPR036428">
    <property type="entry name" value="PCD_sf"/>
</dbReference>
<comment type="catalytic activity">
    <reaction evidence="1 4">
        <text>(4aS,6R)-4a-hydroxy-L-erythro-5,6,7,8-tetrahydrobiopterin = (6R)-L-erythro-6,7-dihydrobiopterin + H2O</text>
        <dbReference type="Rhea" id="RHEA:11920"/>
        <dbReference type="ChEBI" id="CHEBI:15377"/>
        <dbReference type="ChEBI" id="CHEBI:15642"/>
        <dbReference type="ChEBI" id="CHEBI:43120"/>
        <dbReference type="EC" id="4.2.1.96"/>
    </reaction>
</comment>
<dbReference type="AlphaFoldDB" id="A0A5A5TDB8"/>
<dbReference type="Pfam" id="PF01329">
    <property type="entry name" value="Pterin_4a"/>
    <property type="match status" value="1"/>
</dbReference>
<keyword evidence="6" id="KW-1185">Reference proteome</keyword>
<name>A0A5A5TDB8_9CHLR</name>
<evidence type="ECO:0000313" key="6">
    <source>
        <dbReference type="Proteomes" id="UP000322530"/>
    </source>
</evidence>
<comment type="caution">
    <text evidence="5">The sequence shown here is derived from an EMBL/GenBank/DDBJ whole genome shotgun (WGS) entry which is preliminary data.</text>
</comment>
<dbReference type="PANTHER" id="PTHR12599">
    <property type="entry name" value="PTERIN-4-ALPHA-CARBINOLAMINE DEHYDRATASE"/>
    <property type="match status" value="1"/>
</dbReference>
<dbReference type="HAMAP" id="MF_00434">
    <property type="entry name" value="Pterin_4_alpha"/>
    <property type="match status" value="1"/>
</dbReference>
<evidence type="ECO:0000256" key="3">
    <source>
        <dbReference type="ARBA" id="ARBA00023239"/>
    </source>
</evidence>
<evidence type="ECO:0000313" key="5">
    <source>
        <dbReference type="EMBL" id="GCF09462.1"/>
    </source>
</evidence>
<dbReference type="GO" id="GO:0006729">
    <property type="term" value="P:tetrahydrobiopterin biosynthetic process"/>
    <property type="evidence" value="ECO:0007669"/>
    <property type="project" value="InterPro"/>
</dbReference>
<gene>
    <name evidence="5" type="ORF">KDI_30260</name>
</gene>
<accession>A0A5A5TDB8</accession>
<dbReference type="InterPro" id="IPR001533">
    <property type="entry name" value="Pterin_deHydtase"/>
</dbReference>
<dbReference type="SUPFAM" id="SSF55248">
    <property type="entry name" value="PCD-like"/>
    <property type="match status" value="1"/>
</dbReference>
<dbReference type="NCBIfam" id="NF002017">
    <property type="entry name" value="PRK00823.1-2"/>
    <property type="match status" value="1"/>
</dbReference>
<organism evidence="5 6">
    <name type="scientific">Dictyobacter arantiisoli</name>
    <dbReference type="NCBI Taxonomy" id="2014874"/>
    <lineage>
        <taxon>Bacteria</taxon>
        <taxon>Bacillati</taxon>
        <taxon>Chloroflexota</taxon>
        <taxon>Ktedonobacteria</taxon>
        <taxon>Ktedonobacterales</taxon>
        <taxon>Dictyobacteraceae</taxon>
        <taxon>Dictyobacter</taxon>
    </lineage>
</organism>
<keyword evidence="3 4" id="KW-0456">Lyase</keyword>
<dbReference type="Proteomes" id="UP000322530">
    <property type="component" value="Unassembled WGS sequence"/>
</dbReference>
<reference evidence="5 6" key="1">
    <citation type="submission" date="2019-01" db="EMBL/GenBank/DDBJ databases">
        <title>Draft genome sequence of Dictyobacter sp. Uno17.</title>
        <authorList>
            <person name="Wang C.M."/>
            <person name="Zheng Y."/>
            <person name="Sakai Y."/>
            <person name="Abe K."/>
            <person name="Yokota A."/>
            <person name="Yabe S."/>
        </authorList>
    </citation>
    <scope>NUCLEOTIDE SEQUENCE [LARGE SCALE GENOMIC DNA]</scope>
    <source>
        <strain evidence="5 6">Uno17</strain>
    </source>
</reference>
<protein>
    <recommendedName>
        <fullName evidence="4">Putative pterin-4-alpha-carbinolamine dehydratase</fullName>
        <shortName evidence="4">PHS</shortName>
        <ecNumber evidence="4">4.2.1.96</ecNumber>
    </recommendedName>
    <alternativeName>
        <fullName evidence="4">4-alpha-hydroxy-tetrahydropterin dehydratase</fullName>
    </alternativeName>
    <alternativeName>
        <fullName evidence="4">Pterin carbinolamine dehydratase</fullName>
        <shortName evidence="4">PCD</shortName>
    </alternativeName>
</protein>
<comment type="similarity">
    <text evidence="2 4">Belongs to the pterin-4-alpha-carbinolamine dehydratase family.</text>
</comment>
<dbReference type="PANTHER" id="PTHR12599:SF0">
    <property type="entry name" value="PTERIN-4-ALPHA-CARBINOLAMINE DEHYDRATASE"/>
    <property type="match status" value="1"/>
</dbReference>
<sequence length="103" mass="11628">MTSLVTKLSDEEVRARLLQIPTWKLNRGELECTFSLTSFPQAVLFVDAVALLAESEQHHPDITITYDTVILRVATHSAGGISEKDFMLAQRISQLERVFQIIK</sequence>